<comment type="similarity">
    <text evidence="1">Belongs to the polysaccharide synthase family.</text>
</comment>
<dbReference type="STRING" id="1416801.SAMN05192553_104382"/>
<organism evidence="4 5">
    <name type="scientific">Cyclobacterium xiamenense</name>
    <dbReference type="NCBI Taxonomy" id="1297121"/>
    <lineage>
        <taxon>Bacteria</taxon>
        <taxon>Pseudomonadati</taxon>
        <taxon>Bacteroidota</taxon>
        <taxon>Cytophagia</taxon>
        <taxon>Cytophagales</taxon>
        <taxon>Cyclobacteriaceae</taxon>
        <taxon>Cyclobacterium</taxon>
    </lineage>
</organism>
<dbReference type="RefSeq" id="WP_244891189.1">
    <property type="nucleotide sequence ID" value="NZ_FNZH01000004.1"/>
</dbReference>
<name>A0A1H6ZQH9_9BACT</name>
<dbReference type="Proteomes" id="UP000199403">
    <property type="component" value="Unassembled WGS sequence"/>
</dbReference>
<accession>A0A1H6ZQH9</accession>
<dbReference type="Pfam" id="PF13727">
    <property type="entry name" value="CoA_binding_3"/>
    <property type="match status" value="1"/>
</dbReference>
<dbReference type="Pfam" id="PF02719">
    <property type="entry name" value="Polysacc_synt_2"/>
    <property type="match status" value="1"/>
</dbReference>
<dbReference type="PANTHER" id="PTHR43318:SF1">
    <property type="entry name" value="POLYSACCHARIDE BIOSYNTHESIS PROTEIN EPSC-RELATED"/>
    <property type="match status" value="1"/>
</dbReference>
<feature type="transmembrane region" description="Helical" evidence="2">
    <location>
        <begin position="121"/>
        <end position="141"/>
    </location>
</feature>
<dbReference type="PANTHER" id="PTHR43318">
    <property type="entry name" value="UDP-N-ACETYLGLUCOSAMINE 4,6-DEHYDRATASE"/>
    <property type="match status" value="1"/>
</dbReference>
<reference evidence="5" key="1">
    <citation type="submission" date="2016-10" db="EMBL/GenBank/DDBJ databases">
        <authorList>
            <person name="Varghese N."/>
            <person name="Submissions S."/>
        </authorList>
    </citation>
    <scope>NUCLEOTIDE SEQUENCE [LARGE SCALE GENOMIC DNA]</scope>
    <source>
        <strain evidence="5">IBRC-M 10761</strain>
    </source>
</reference>
<dbReference type="AlphaFoldDB" id="A0A1H6ZQH9"/>
<evidence type="ECO:0000259" key="3">
    <source>
        <dbReference type="Pfam" id="PF02719"/>
    </source>
</evidence>
<evidence type="ECO:0000256" key="2">
    <source>
        <dbReference type="SAM" id="Phobius"/>
    </source>
</evidence>
<proteinExistence type="inferred from homology"/>
<evidence type="ECO:0000256" key="1">
    <source>
        <dbReference type="ARBA" id="ARBA00007430"/>
    </source>
</evidence>
<dbReference type="InterPro" id="IPR036291">
    <property type="entry name" value="NAD(P)-bd_dom_sf"/>
</dbReference>
<feature type="domain" description="Polysaccharide biosynthesis protein CapD-like" evidence="3">
    <location>
        <begin position="303"/>
        <end position="591"/>
    </location>
</feature>
<dbReference type="EMBL" id="FNZH01000004">
    <property type="protein sequence ID" value="SEJ51065.1"/>
    <property type="molecule type" value="Genomic_DNA"/>
</dbReference>
<dbReference type="InterPro" id="IPR003869">
    <property type="entry name" value="Polysac_CapD-like"/>
</dbReference>
<sequence>MTNLIFMINFSKKINIIPRWIIASLDGVILFQCVLFAFWLRANFDLSNMERFDVLRGALVYSLVGLLAMFFTKSYVGIVRHTSLQDAMTLLWTIALTAAGITVINLFMANFTEVSSHMLPFSVLVIGSLLALFFLMVYRLLVKDAFRLIKASTEPDLPERKVIIFGAGEAGILTHQALSKDSQFKFVTHGFLDDDPSKKGKKIQGKPVFGGLEMLESLVESRGINELIISVLLDLSPSRKREIIDRCLTLGVHVMTITPVNQWVSGGDKPGNLREVNIEDLLGRDSIKLENQAVIDYLAGKTILVTGAAGSIGSEICRQVARANPGFLIMLDKAESPLHDQEVFLESRFNQMPLVSVLADVTDRQALEKVMKTYQPEVIFHAAAYKHVPMMEKYPAESVRCNVMGTKLVADLAVKYGVEKFVLVSTDKAVNPTNVMGASKRIAEMYVQCLNSRLRETDAGSTRFITTRFGNVLGSNGSVIPLFRRQIQEGGPVTVTDPNIIRYFMTIPEACELVLEAGVMGNGGEIYVFDMGEPVKILDLAKKMIYLSGKIPDVDIPIRITGLRPGEKLYEEVLNDSEKSLATHHEKIKIAQVCPGSYDKVSRDLEKLMEHLSAGGEMELVAQMKYMVPEYISRKSRFEALDRKKMEKL</sequence>
<keyword evidence="2" id="KW-0812">Transmembrane</keyword>
<keyword evidence="2" id="KW-1133">Transmembrane helix</keyword>
<gene>
    <name evidence="4" type="ORF">SAMN05192553_104382</name>
</gene>
<dbReference type="CDD" id="cd05237">
    <property type="entry name" value="UDP_invert_4-6DH_SDR_e"/>
    <property type="match status" value="1"/>
</dbReference>
<dbReference type="InterPro" id="IPR051203">
    <property type="entry name" value="Polysaccharide_Synthase-Rel"/>
</dbReference>
<feature type="transmembrane region" description="Helical" evidence="2">
    <location>
        <begin position="59"/>
        <end position="78"/>
    </location>
</feature>
<feature type="transmembrane region" description="Helical" evidence="2">
    <location>
        <begin position="20"/>
        <end position="39"/>
    </location>
</feature>
<dbReference type="Gene3D" id="3.40.50.720">
    <property type="entry name" value="NAD(P)-binding Rossmann-like Domain"/>
    <property type="match status" value="2"/>
</dbReference>
<evidence type="ECO:0000313" key="4">
    <source>
        <dbReference type="EMBL" id="SEJ51065.1"/>
    </source>
</evidence>
<evidence type="ECO:0000313" key="5">
    <source>
        <dbReference type="Proteomes" id="UP000199403"/>
    </source>
</evidence>
<dbReference type="SUPFAM" id="SSF51735">
    <property type="entry name" value="NAD(P)-binding Rossmann-fold domains"/>
    <property type="match status" value="2"/>
</dbReference>
<feature type="transmembrane region" description="Helical" evidence="2">
    <location>
        <begin position="90"/>
        <end position="109"/>
    </location>
</feature>
<protein>
    <submittedName>
        <fullName evidence="4">NDP-sugar epimerase, includes UDP-GlcNAc-inverting 4,6-dehydratase FlaA1 and capsular polysaccharide biosynthesis protein EpsC</fullName>
    </submittedName>
</protein>
<keyword evidence="5" id="KW-1185">Reference proteome</keyword>
<keyword evidence="2" id="KW-0472">Membrane</keyword>